<feature type="chain" id="PRO_5009119012" description="Cytochrome c domain-containing protein" evidence="7">
    <location>
        <begin position="28"/>
        <end position="215"/>
    </location>
</feature>
<dbReference type="InterPro" id="IPR050597">
    <property type="entry name" value="Cytochrome_c_Oxidase_Subunit"/>
</dbReference>
<keyword evidence="5 6" id="KW-0408">Iron</keyword>
<feature type="domain" description="Cytochrome c" evidence="8">
    <location>
        <begin position="28"/>
        <end position="117"/>
    </location>
</feature>
<accession>A0A1E2UNM0</accession>
<dbReference type="InterPro" id="IPR008168">
    <property type="entry name" value="Cyt_C_IC"/>
</dbReference>
<dbReference type="GO" id="GO:0005506">
    <property type="term" value="F:iron ion binding"/>
    <property type="evidence" value="ECO:0007669"/>
    <property type="project" value="InterPro"/>
</dbReference>
<name>A0A1E2UNM0_9GAMM</name>
<dbReference type="InterPro" id="IPR009056">
    <property type="entry name" value="Cyt_c-like_dom"/>
</dbReference>
<evidence type="ECO:0000313" key="10">
    <source>
        <dbReference type="Proteomes" id="UP000094849"/>
    </source>
</evidence>
<protein>
    <recommendedName>
        <fullName evidence="8">Cytochrome c domain-containing protein</fullName>
    </recommendedName>
</protein>
<dbReference type="Proteomes" id="UP000094849">
    <property type="component" value="Unassembled WGS sequence"/>
</dbReference>
<organism evidence="9 10">
    <name type="scientific">Candidatus Thiodiazotropha endoloripes</name>
    <dbReference type="NCBI Taxonomy" id="1818881"/>
    <lineage>
        <taxon>Bacteria</taxon>
        <taxon>Pseudomonadati</taxon>
        <taxon>Pseudomonadota</taxon>
        <taxon>Gammaproteobacteria</taxon>
        <taxon>Chromatiales</taxon>
        <taxon>Sedimenticolaceae</taxon>
        <taxon>Candidatus Thiodiazotropha</taxon>
    </lineage>
</organism>
<dbReference type="Gene3D" id="1.10.760.10">
    <property type="entry name" value="Cytochrome c-like domain"/>
    <property type="match status" value="2"/>
</dbReference>
<dbReference type="PANTHER" id="PTHR33751:SF1">
    <property type="entry name" value="CBB3-TYPE CYTOCHROME C OXIDASE SUBUNIT FIXP"/>
    <property type="match status" value="1"/>
</dbReference>
<dbReference type="GO" id="GO:0009055">
    <property type="term" value="F:electron transfer activity"/>
    <property type="evidence" value="ECO:0007669"/>
    <property type="project" value="InterPro"/>
</dbReference>
<evidence type="ECO:0000256" key="2">
    <source>
        <dbReference type="ARBA" id="ARBA00022617"/>
    </source>
</evidence>
<keyword evidence="7" id="KW-0732">Signal</keyword>
<dbReference type="InterPro" id="IPR036909">
    <property type="entry name" value="Cyt_c-like_dom_sf"/>
</dbReference>
<dbReference type="PRINTS" id="PR00605">
    <property type="entry name" value="CYTCHROMECIC"/>
</dbReference>
<gene>
    <name evidence="9" type="ORF">A3196_05845</name>
</gene>
<dbReference type="Pfam" id="PF13442">
    <property type="entry name" value="Cytochrome_CBB3"/>
    <property type="match status" value="2"/>
</dbReference>
<dbReference type="SUPFAM" id="SSF46626">
    <property type="entry name" value="Cytochrome c"/>
    <property type="match status" value="2"/>
</dbReference>
<evidence type="ECO:0000259" key="8">
    <source>
        <dbReference type="PROSITE" id="PS51007"/>
    </source>
</evidence>
<evidence type="ECO:0000313" key="9">
    <source>
        <dbReference type="EMBL" id="ODB96323.1"/>
    </source>
</evidence>
<feature type="domain" description="Cytochrome c" evidence="8">
    <location>
        <begin position="125"/>
        <end position="214"/>
    </location>
</feature>
<feature type="signal peptide" evidence="7">
    <location>
        <begin position="1"/>
        <end position="27"/>
    </location>
</feature>
<evidence type="ECO:0000256" key="6">
    <source>
        <dbReference type="PROSITE-ProRule" id="PRU00433"/>
    </source>
</evidence>
<proteinExistence type="predicted"/>
<dbReference type="STRING" id="1818881.A3196_05845"/>
<reference evidence="9 10" key="1">
    <citation type="submission" date="2016-03" db="EMBL/GenBank/DDBJ databases">
        <title>Chemosynthetic sulphur-oxidizing symbionts of marine invertebrate animals are capable of nitrogen fixation.</title>
        <authorList>
            <person name="Petersen J.M."/>
            <person name="Kemper A."/>
            <person name="Gruber-Vodicka H."/>
            <person name="Cardini U."/>
            <person name="Geest Mvander."/>
            <person name="Kleiner M."/>
            <person name="Bulgheresi S."/>
            <person name="Fussmann M."/>
            <person name="Herbold C."/>
            <person name="Seah B.K.B."/>
            <person name="Antony C.Paul."/>
            <person name="Liu D."/>
            <person name="Belitz A."/>
            <person name="Weber M."/>
        </authorList>
    </citation>
    <scope>NUCLEOTIDE SEQUENCE [LARGE SCALE GENOMIC DNA]</scope>
    <source>
        <strain evidence="9">G_D</strain>
    </source>
</reference>
<keyword evidence="1" id="KW-0813">Transport</keyword>
<keyword evidence="10" id="KW-1185">Reference proteome</keyword>
<evidence type="ECO:0000256" key="3">
    <source>
        <dbReference type="ARBA" id="ARBA00022723"/>
    </source>
</evidence>
<keyword evidence="4" id="KW-0249">Electron transport</keyword>
<dbReference type="GO" id="GO:0020037">
    <property type="term" value="F:heme binding"/>
    <property type="evidence" value="ECO:0007669"/>
    <property type="project" value="InterPro"/>
</dbReference>
<dbReference type="EMBL" id="LVJZ01000003">
    <property type="protein sequence ID" value="ODB96323.1"/>
    <property type="molecule type" value="Genomic_DNA"/>
</dbReference>
<dbReference type="RefSeq" id="WP_069024243.1">
    <property type="nucleotide sequence ID" value="NZ_LVJZ01000003.1"/>
</dbReference>
<dbReference type="AlphaFoldDB" id="A0A1E2UNM0"/>
<evidence type="ECO:0000256" key="7">
    <source>
        <dbReference type="SAM" id="SignalP"/>
    </source>
</evidence>
<evidence type="ECO:0000256" key="1">
    <source>
        <dbReference type="ARBA" id="ARBA00022448"/>
    </source>
</evidence>
<keyword evidence="2 6" id="KW-0349">Heme</keyword>
<keyword evidence="3 6" id="KW-0479">Metal-binding</keyword>
<dbReference type="PROSITE" id="PS51007">
    <property type="entry name" value="CYTC"/>
    <property type="match status" value="2"/>
</dbReference>
<evidence type="ECO:0000256" key="5">
    <source>
        <dbReference type="ARBA" id="ARBA00023004"/>
    </source>
</evidence>
<evidence type="ECO:0000256" key="4">
    <source>
        <dbReference type="ARBA" id="ARBA00022982"/>
    </source>
</evidence>
<dbReference type="PANTHER" id="PTHR33751">
    <property type="entry name" value="CBB3-TYPE CYTOCHROME C OXIDASE SUBUNIT FIXP"/>
    <property type="match status" value="1"/>
</dbReference>
<comment type="caution">
    <text evidence="9">The sequence shown here is derived from an EMBL/GenBank/DDBJ whole genome shotgun (WGS) entry which is preliminary data.</text>
</comment>
<sequence>MSRIVTRVVKIAAVFSLFCLTLSAANAGSAYEGYSLFNQTCFLCHGTSGKGDGPLAGKLDMSPSDLTSDGKTDDERLFGLIKGTIAHGSEKSAMPKWGLAMPENQIRSLMTYIRFLQNSKHALPGDPELGHDVYMSRCVACHGRGGMGDGPLTELLTMNAQNLTDASELNKHPNSELMNTITNGTPGNTLMPGWKGILSEEEIAGVLSYVRLLAK</sequence>